<name>A0ABU3XLB2_9GAMM</name>
<keyword evidence="2" id="KW-1185">Reference proteome</keyword>
<evidence type="ECO:0000313" key="2">
    <source>
        <dbReference type="Proteomes" id="UP001273935"/>
    </source>
</evidence>
<reference evidence="1 2" key="1">
    <citation type="submission" date="2023-10" db="EMBL/GenBank/DDBJ databases">
        <title>Pseudomonas otitidis isolated from a paediatric patient with cystic fibrosis in Chile.</title>
        <authorList>
            <person name="Amsteins-Romero L."/>
            <person name="Opazo-Capurro A."/>
            <person name="Matus-Kohler M."/>
            <person name="Gonzalez-Rocha G."/>
        </authorList>
    </citation>
    <scope>NUCLEOTIDE SEQUENCE [LARGE SCALE GENOMIC DNA]</scope>
    <source>
        <strain evidence="1 2">P-714</strain>
    </source>
</reference>
<organism evidence="1 2">
    <name type="scientific">Metapseudomonas otitidis</name>
    <dbReference type="NCBI Taxonomy" id="319939"/>
    <lineage>
        <taxon>Bacteria</taxon>
        <taxon>Pseudomonadati</taxon>
        <taxon>Pseudomonadota</taxon>
        <taxon>Gammaproteobacteria</taxon>
        <taxon>Pseudomonadales</taxon>
        <taxon>Pseudomonadaceae</taxon>
        <taxon>Metapseudomonas</taxon>
    </lineage>
</organism>
<evidence type="ECO:0000313" key="1">
    <source>
        <dbReference type="EMBL" id="MDV3438742.1"/>
    </source>
</evidence>
<dbReference type="Proteomes" id="UP001273935">
    <property type="component" value="Unassembled WGS sequence"/>
</dbReference>
<dbReference type="EMBL" id="JAWJUL010000012">
    <property type="protein sequence ID" value="MDV3438742.1"/>
    <property type="molecule type" value="Genomic_DNA"/>
</dbReference>
<gene>
    <name evidence="1" type="ORF">R0G64_04755</name>
</gene>
<dbReference type="RefSeq" id="WP_317233551.1">
    <property type="nucleotide sequence ID" value="NZ_JAWJUL010000012.1"/>
</dbReference>
<sequence>MKLTLVFNGAQLTADHLQQVISAAGANTSIQVYTAQAMSLNTLQTCIGLAGSKKNLGLDFNGAQLNANNLQQAVSAAGSNVSFSVNTAQAVNISTLVDIFKTNKKVSAEFNGAQLVASNLQLAVNAAGTNSYVSVNTAHAADLNALLGAIKSGKNFGANFNGAQLNSNLQKAIAAADYSH</sequence>
<protein>
    <submittedName>
        <fullName evidence="1">Uncharacterized protein</fullName>
    </submittedName>
</protein>
<accession>A0ABU3XLB2</accession>
<proteinExistence type="predicted"/>
<comment type="caution">
    <text evidence="1">The sequence shown here is derived from an EMBL/GenBank/DDBJ whole genome shotgun (WGS) entry which is preliminary data.</text>
</comment>